<feature type="transmembrane region" description="Helical" evidence="1">
    <location>
        <begin position="283"/>
        <end position="301"/>
    </location>
</feature>
<keyword evidence="1" id="KW-0472">Membrane</keyword>
<dbReference type="EMBL" id="JAVRIA010000003">
    <property type="protein sequence ID" value="MDT0558530.1"/>
    <property type="molecule type" value="Genomic_DNA"/>
</dbReference>
<gene>
    <name evidence="2" type="ORF">RM697_07730</name>
</gene>
<proteinExistence type="predicted"/>
<protein>
    <submittedName>
        <fullName evidence="2">Uncharacterized protein</fullName>
    </submittedName>
</protein>
<sequence length="310" mass="37160">MTKSYLLILFCTLFFVETWSQENSIVSGKSLDKIEFGYSTRPDIRNIYKNFTVRDTLTRDCPHTITCSDFYSDRNSIWIKELGIVFQMDQKTEEIVDKIILFPPFKGSIGNFQEFTVGKTRIKELYQRDTTYKITSTNVKRYWMIKKDLYKFLVVREKNDPDYPIEAEIIFERKIIAVILNKDWSYKRAEKCLKPIFSPKDELHRNCYTQVLKSWIYKIPILPMDDSPYKAVEDGYWKRFHPNHKIKEEGNYKKGVKIGKFKHYDESGNLVETKNHIMGYLKIYKWWIFLFIIFILTVFLVKRKLKQNNS</sequence>
<evidence type="ECO:0000313" key="3">
    <source>
        <dbReference type="Proteomes" id="UP001259492"/>
    </source>
</evidence>
<dbReference type="Gene3D" id="3.90.930.1">
    <property type="match status" value="1"/>
</dbReference>
<name>A0ABU2YK31_9FLAO</name>
<comment type="caution">
    <text evidence="2">The sequence shown here is derived from an EMBL/GenBank/DDBJ whole genome shotgun (WGS) entry which is preliminary data.</text>
</comment>
<keyword evidence="1" id="KW-0812">Transmembrane</keyword>
<reference evidence="2 3" key="1">
    <citation type="submission" date="2023-09" db="EMBL/GenBank/DDBJ databases">
        <authorList>
            <person name="Rey-Velasco X."/>
        </authorList>
    </citation>
    <scope>NUCLEOTIDE SEQUENCE [LARGE SCALE GENOMIC DNA]</scope>
    <source>
        <strain evidence="2 3">W332</strain>
    </source>
</reference>
<keyword evidence="3" id="KW-1185">Reference proteome</keyword>
<dbReference type="RefSeq" id="WP_311427292.1">
    <property type="nucleotide sequence ID" value="NZ_JAVRIA010000003.1"/>
</dbReference>
<keyword evidence="1" id="KW-1133">Transmembrane helix</keyword>
<organism evidence="2 3">
    <name type="scientific">Microcosmobacter mediterraneus</name>
    <dbReference type="NCBI Taxonomy" id="3075607"/>
    <lineage>
        <taxon>Bacteria</taxon>
        <taxon>Pseudomonadati</taxon>
        <taxon>Bacteroidota</taxon>
        <taxon>Flavobacteriia</taxon>
        <taxon>Flavobacteriales</taxon>
        <taxon>Flavobacteriaceae</taxon>
        <taxon>Microcosmobacter</taxon>
    </lineage>
</organism>
<dbReference type="Proteomes" id="UP001259492">
    <property type="component" value="Unassembled WGS sequence"/>
</dbReference>
<dbReference type="SUPFAM" id="SSF82185">
    <property type="entry name" value="Histone H3 K4-specific methyltransferase SET7/9 N-terminal domain"/>
    <property type="match status" value="1"/>
</dbReference>
<evidence type="ECO:0000313" key="2">
    <source>
        <dbReference type="EMBL" id="MDT0558530.1"/>
    </source>
</evidence>
<accession>A0ABU2YK31</accession>
<evidence type="ECO:0000256" key="1">
    <source>
        <dbReference type="SAM" id="Phobius"/>
    </source>
</evidence>